<organism evidence="7 8">
    <name type="scientific">Sagittula marina</name>
    <dbReference type="NCBI Taxonomy" id="943940"/>
    <lineage>
        <taxon>Bacteria</taxon>
        <taxon>Pseudomonadati</taxon>
        <taxon>Pseudomonadota</taxon>
        <taxon>Alphaproteobacteria</taxon>
        <taxon>Rhodobacterales</taxon>
        <taxon>Roseobacteraceae</taxon>
        <taxon>Sagittula</taxon>
    </lineage>
</organism>
<dbReference type="HAMAP" id="MF_01204">
    <property type="entry name" value="Oxidoreductase_RutE_HadB"/>
    <property type="match status" value="1"/>
</dbReference>
<dbReference type="Proteomes" id="UP000541426">
    <property type="component" value="Unassembled WGS sequence"/>
</dbReference>
<evidence type="ECO:0000256" key="3">
    <source>
        <dbReference type="ARBA" id="ARBA00022857"/>
    </source>
</evidence>
<dbReference type="SUPFAM" id="SSF55469">
    <property type="entry name" value="FMN-dependent nitroreductase-like"/>
    <property type="match status" value="1"/>
</dbReference>
<dbReference type="InterPro" id="IPR023936">
    <property type="entry name" value="RutE-like"/>
</dbReference>
<dbReference type="GO" id="GO:0016491">
    <property type="term" value="F:oxidoreductase activity"/>
    <property type="evidence" value="ECO:0007669"/>
    <property type="project" value="UniProtKB-UniRule"/>
</dbReference>
<reference evidence="7 8" key="1">
    <citation type="submission" date="2020-08" db="EMBL/GenBank/DDBJ databases">
        <title>Genomic Encyclopedia of Type Strains, Phase IV (KMG-IV): sequencing the most valuable type-strain genomes for metagenomic binning, comparative biology and taxonomic classification.</title>
        <authorList>
            <person name="Goeker M."/>
        </authorList>
    </citation>
    <scope>NUCLEOTIDE SEQUENCE [LARGE SCALE GENOMIC DNA]</scope>
    <source>
        <strain evidence="7 8">DSM 102235</strain>
    </source>
</reference>
<dbReference type="NCBIfam" id="NF003768">
    <property type="entry name" value="PRK05365.1"/>
    <property type="match status" value="1"/>
</dbReference>
<comment type="cofactor">
    <cofactor evidence="5">
        <name>FMN</name>
        <dbReference type="ChEBI" id="CHEBI:58210"/>
    </cofactor>
</comment>
<dbReference type="PANTHER" id="PTHR43543:SF1">
    <property type="entry name" value="MALONIC SEMIALDEHYDE REDUCTASE RUTE-RELATED"/>
    <property type="match status" value="1"/>
</dbReference>
<dbReference type="InterPro" id="IPR050461">
    <property type="entry name" value="Nitroreductase_HadB/RutE"/>
</dbReference>
<keyword evidence="1 5" id="KW-0285">Flavoprotein</keyword>
<keyword evidence="3 5" id="KW-0521">NADP</keyword>
<keyword evidence="8" id="KW-1185">Reference proteome</keyword>
<proteinExistence type="inferred from homology"/>
<comment type="similarity">
    <text evidence="5">Belongs to the nitroreductase family. HadB/RutE subfamily.</text>
</comment>
<dbReference type="EC" id="1.-.-.-" evidence="5"/>
<comment type="caution">
    <text evidence="7">The sequence shown here is derived from an EMBL/GenBank/DDBJ whole genome shotgun (WGS) entry which is preliminary data.</text>
</comment>
<evidence type="ECO:0000313" key="7">
    <source>
        <dbReference type="EMBL" id="MBB3987135.1"/>
    </source>
</evidence>
<dbReference type="EMBL" id="JACIEJ010000009">
    <property type="protein sequence ID" value="MBB3987135.1"/>
    <property type="molecule type" value="Genomic_DNA"/>
</dbReference>
<evidence type="ECO:0000259" key="6">
    <source>
        <dbReference type="Pfam" id="PF00881"/>
    </source>
</evidence>
<keyword evidence="2 5" id="KW-0288">FMN</keyword>
<dbReference type="Pfam" id="PF00881">
    <property type="entry name" value="Nitroreductase"/>
    <property type="match status" value="1"/>
</dbReference>
<keyword evidence="5" id="KW-0520">NAD</keyword>
<keyword evidence="4 5" id="KW-0560">Oxidoreductase</keyword>
<dbReference type="PANTHER" id="PTHR43543">
    <property type="entry name" value="MALONIC SEMIALDEHYDE REDUCTASE RUTE-RELATED"/>
    <property type="match status" value="1"/>
</dbReference>
<dbReference type="Gene3D" id="3.40.109.10">
    <property type="entry name" value="NADH Oxidase"/>
    <property type="match status" value="1"/>
</dbReference>
<dbReference type="RefSeq" id="WP_183968063.1">
    <property type="nucleotide sequence ID" value="NZ_BAABBZ010000058.1"/>
</dbReference>
<evidence type="ECO:0000256" key="4">
    <source>
        <dbReference type="ARBA" id="ARBA00023002"/>
    </source>
</evidence>
<dbReference type="InterPro" id="IPR000415">
    <property type="entry name" value="Nitroreductase-like"/>
</dbReference>
<accession>A0A7W6DV23</accession>
<sequence length="201" mass="22043">MKDLELQDTLGPEALDQLFLEARSQNGWRDTPVDDATLEQLYDLVKMGPTSANCSPARFVFIRTAEGKEKLAPALSKSNVDKTMTAPVTVLVCHDMEFYEKLPELFPHGDAKSWFTGSPALIEETAMRNGSLAGGYLIMAARALGLDCGPLSGFEADKVEEAFLAGTTWKVNFICNIGYGDPDKVWGRLPRLSFDDACVMV</sequence>
<name>A0A7W6DV23_9RHOB</name>
<dbReference type="CDD" id="cd02148">
    <property type="entry name" value="RutE-like"/>
    <property type="match status" value="1"/>
</dbReference>
<evidence type="ECO:0000256" key="1">
    <source>
        <dbReference type="ARBA" id="ARBA00022630"/>
    </source>
</evidence>
<dbReference type="AlphaFoldDB" id="A0A7W6DV23"/>
<evidence type="ECO:0000256" key="2">
    <source>
        <dbReference type="ARBA" id="ARBA00022643"/>
    </source>
</evidence>
<evidence type="ECO:0000313" key="8">
    <source>
        <dbReference type="Proteomes" id="UP000541426"/>
    </source>
</evidence>
<protein>
    <recommendedName>
        <fullName evidence="5">Putative NADH dehydrogenase/NAD(P)H nitroreductase GGQ68_003481</fullName>
        <ecNumber evidence="5">1.-.-.-</ecNumber>
    </recommendedName>
</protein>
<evidence type="ECO:0000256" key="5">
    <source>
        <dbReference type="HAMAP-Rule" id="MF_01204"/>
    </source>
</evidence>
<feature type="domain" description="Nitroreductase" evidence="6">
    <location>
        <begin position="27"/>
        <end position="179"/>
    </location>
</feature>
<gene>
    <name evidence="7" type="ORF">GGQ68_003481</name>
</gene>
<dbReference type="InterPro" id="IPR029479">
    <property type="entry name" value="Nitroreductase"/>
</dbReference>